<comment type="caution">
    <text evidence="4">The sequence shown here is derived from an EMBL/GenBank/DDBJ whole genome shotgun (WGS) entry which is preliminary data.</text>
</comment>
<evidence type="ECO:0000259" key="3">
    <source>
        <dbReference type="Pfam" id="PF05065"/>
    </source>
</evidence>
<comment type="subcellular location">
    <subcellularLocation>
        <location evidence="1">Virion</location>
    </subcellularLocation>
</comment>
<keyword evidence="2" id="KW-0732">Signal</keyword>
<protein>
    <submittedName>
        <fullName evidence="4">Phage major capsid protein</fullName>
    </submittedName>
</protein>
<accession>A0ABU9PXT4</accession>
<feature type="chain" id="PRO_5045728466" evidence="2">
    <location>
        <begin position="23"/>
        <end position="443"/>
    </location>
</feature>
<gene>
    <name evidence="4" type="ORF">V8G57_15630</name>
</gene>
<feature type="signal peptide" evidence="2">
    <location>
        <begin position="1"/>
        <end position="22"/>
    </location>
</feature>
<sequence length="443" mass="47196">MKRSILVVAVLGLSVFSLAAQAMGVDVHAFVTSHADVLAGLSLIGFAGETTLVNPAEIKAALDKISDQTKELGEKALAEAKKSGDMSIETKGKIDEMLVKQGELQARLQEAEQKLDRRAGGDDDQGVKSVGDVVTGSKEFKDYVAAGDYRKGFSFPIKAVVSITSDPASAGATIAPDRRAGIVAPPDRRLTVRDLLTPGTTNSNLIQYVKETGFQNMAATVAEGAAKPKSDITFDLVAQAVVKVAHYVKASTEILADAPMMQSYIDGRLRYGLALKEEGQLLNGSGVGNNLNGIFTQASQYAAPIPVDGATRIDILRLALLQAELAEYPSTGIVLNPIDWAAIELQKDSTGAYIFANPQSISQPALWGRPVVATQAMSFNDFLVGAFKLGAQIFDRLQASIAVATENEDDFIKNMVAILIEERLGLAVYRPEAFIKGKLVVIA</sequence>
<keyword evidence="5" id="KW-1185">Reference proteome</keyword>
<dbReference type="RefSeq" id="WP_342830152.1">
    <property type="nucleotide sequence ID" value="NZ_JBANDC010000010.1"/>
</dbReference>
<dbReference type="Pfam" id="PF05065">
    <property type="entry name" value="Phage_capsid"/>
    <property type="match status" value="1"/>
</dbReference>
<dbReference type="Gene3D" id="3.30.2320.10">
    <property type="entry name" value="hypothetical protein PF0899 domain"/>
    <property type="match status" value="1"/>
</dbReference>
<dbReference type="EMBL" id="JBANDC010000010">
    <property type="protein sequence ID" value="MEM4988824.1"/>
    <property type="molecule type" value="Genomic_DNA"/>
</dbReference>
<dbReference type="InterPro" id="IPR024455">
    <property type="entry name" value="Phage_capsid"/>
</dbReference>
<evidence type="ECO:0000256" key="2">
    <source>
        <dbReference type="SAM" id="SignalP"/>
    </source>
</evidence>
<evidence type="ECO:0000313" key="5">
    <source>
        <dbReference type="Proteomes" id="UP001495910"/>
    </source>
</evidence>
<dbReference type="SUPFAM" id="SSF56563">
    <property type="entry name" value="Major capsid protein gp5"/>
    <property type="match status" value="1"/>
</dbReference>
<dbReference type="NCBIfam" id="TIGR01554">
    <property type="entry name" value="major_cap_HK97"/>
    <property type="match status" value="1"/>
</dbReference>
<organism evidence="4 5">
    <name type="scientific">Collimonas rhizosphaerae</name>
    <dbReference type="NCBI Taxonomy" id="3126357"/>
    <lineage>
        <taxon>Bacteria</taxon>
        <taxon>Pseudomonadati</taxon>
        <taxon>Pseudomonadota</taxon>
        <taxon>Betaproteobacteria</taxon>
        <taxon>Burkholderiales</taxon>
        <taxon>Oxalobacteraceae</taxon>
        <taxon>Collimonas</taxon>
    </lineage>
</organism>
<dbReference type="Gene3D" id="3.30.2400.10">
    <property type="entry name" value="Major capsid protein gp5"/>
    <property type="match status" value="1"/>
</dbReference>
<name>A0ABU9PXT4_9BURK</name>
<dbReference type="InterPro" id="IPR054612">
    <property type="entry name" value="Phage_capsid-like_C"/>
</dbReference>
<evidence type="ECO:0000313" key="4">
    <source>
        <dbReference type="EMBL" id="MEM4988824.1"/>
    </source>
</evidence>
<feature type="domain" description="Phage capsid-like C-terminal" evidence="3">
    <location>
        <begin position="171"/>
        <end position="438"/>
    </location>
</feature>
<evidence type="ECO:0000256" key="1">
    <source>
        <dbReference type="ARBA" id="ARBA00004328"/>
    </source>
</evidence>
<reference evidence="4 5" key="1">
    <citation type="submission" date="2024-02" db="EMBL/GenBank/DDBJ databases">
        <title>Draft genome sequence of Collimonas sp. strain H4R21, an effective mineral-weathering bacterial strain isolated from the beech rhizosphere.</title>
        <authorList>
            <person name="Morin E."/>
            <person name="Uroz S."/>
            <person name="Leveau J.H.J."/>
            <person name="Kumar R."/>
            <person name="Rey M.W."/>
            <person name="Pham J."/>
        </authorList>
    </citation>
    <scope>NUCLEOTIDE SEQUENCE [LARGE SCALE GENOMIC DNA]</scope>
    <source>
        <strain evidence="4 5">H4R21</strain>
    </source>
</reference>
<dbReference type="Proteomes" id="UP001495910">
    <property type="component" value="Unassembled WGS sequence"/>
</dbReference>
<proteinExistence type="predicted"/>